<keyword evidence="2" id="KW-1185">Reference proteome</keyword>
<dbReference type="SUPFAM" id="SSF46689">
    <property type="entry name" value="Homeodomain-like"/>
    <property type="match status" value="1"/>
</dbReference>
<reference evidence="1 2" key="1">
    <citation type="submission" date="2021-01" db="EMBL/GenBank/DDBJ databases">
        <title>Complete genome sequences of Corynebacterium macginleyi strains isolated from infectious keratitis.</title>
        <authorList>
            <person name="Sagerfors S."/>
            <person name="Poehlein A."/>
            <person name="Soderquist B."/>
            <person name="Bruggemann H."/>
        </authorList>
    </citation>
    <scope>NUCLEOTIDE SEQUENCE [LARGE SCALE GENOMIC DNA]</scope>
    <source>
        <strain evidence="1 2">12T220</strain>
    </source>
</reference>
<evidence type="ECO:0000313" key="2">
    <source>
        <dbReference type="Proteomes" id="UP001518680"/>
    </source>
</evidence>
<dbReference type="Gene3D" id="1.10.10.60">
    <property type="entry name" value="Homeodomain-like"/>
    <property type="match status" value="1"/>
</dbReference>
<dbReference type="Proteomes" id="UP001518680">
    <property type="component" value="Unassembled WGS sequence"/>
</dbReference>
<name>A0ABS1Y318_9CORY</name>
<evidence type="ECO:0000313" key="1">
    <source>
        <dbReference type="EMBL" id="MBM0242780.1"/>
    </source>
</evidence>
<sequence length="54" mass="5903">MALYENNEDLSLNSASAELGINRASLHSWVTKYGTGKRAHIKVLQDKAQAANES</sequence>
<evidence type="ECO:0008006" key="3">
    <source>
        <dbReference type="Google" id="ProtNLM"/>
    </source>
</evidence>
<dbReference type="EMBL" id="JAACBX020000001">
    <property type="protein sequence ID" value="MBM0242780.1"/>
    <property type="molecule type" value="Genomic_DNA"/>
</dbReference>
<proteinExistence type="predicted"/>
<dbReference type="InterPro" id="IPR009057">
    <property type="entry name" value="Homeodomain-like_sf"/>
</dbReference>
<accession>A0ABS1Y318</accession>
<comment type="caution">
    <text evidence="1">The sequence shown here is derived from an EMBL/GenBank/DDBJ whole genome shotgun (WGS) entry which is preliminary data.</text>
</comment>
<protein>
    <recommendedName>
        <fullName evidence="3">Transposase</fullName>
    </recommendedName>
</protein>
<organism evidence="1 2">
    <name type="scientific">Corynebacterium macginleyi</name>
    <dbReference type="NCBI Taxonomy" id="38290"/>
    <lineage>
        <taxon>Bacteria</taxon>
        <taxon>Bacillati</taxon>
        <taxon>Actinomycetota</taxon>
        <taxon>Actinomycetes</taxon>
        <taxon>Mycobacteriales</taxon>
        <taxon>Corynebacteriaceae</taxon>
        <taxon>Corynebacterium</taxon>
    </lineage>
</organism>
<dbReference type="RefSeq" id="WP_200446463.1">
    <property type="nucleotide sequence ID" value="NZ_JAACBX020000001.1"/>
</dbReference>
<gene>
    <name evidence="1" type="ORF">GWO63_000195</name>
</gene>